<name>A0A0W1RE11_9EURY</name>
<dbReference type="GO" id="GO:0019343">
    <property type="term" value="P:cysteine biosynthetic process via cystathionine"/>
    <property type="evidence" value="ECO:0007669"/>
    <property type="project" value="TreeGrafter"/>
</dbReference>
<dbReference type="PROSITE" id="PS00868">
    <property type="entry name" value="CYS_MET_METAB_PP"/>
    <property type="match status" value="1"/>
</dbReference>
<proteinExistence type="inferred from homology"/>
<dbReference type="Proteomes" id="UP000054387">
    <property type="component" value="Unassembled WGS sequence"/>
</dbReference>
<dbReference type="Gene3D" id="3.90.1150.10">
    <property type="entry name" value="Aspartate Aminotransferase, domain 1"/>
    <property type="match status" value="1"/>
</dbReference>
<dbReference type="Pfam" id="PF01053">
    <property type="entry name" value="Cys_Met_Meta_PP"/>
    <property type="match status" value="1"/>
</dbReference>
<evidence type="ECO:0000256" key="1">
    <source>
        <dbReference type="ARBA" id="ARBA00001933"/>
    </source>
</evidence>
<dbReference type="GO" id="GO:0005737">
    <property type="term" value="C:cytoplasm"/>
    <property type="evidence" value="ECO:0007669"/>
    <property type="project" value="TreeGrafter"/>
</dbReference>
<organism evidence="4 5">
    <name type="scientific">Haloprofundus marisrubri</name>
    <dbReference type="NCBI Taxonomy" id="1514971"/>
    <lineage>
        <taxon>Archaea</taxon>
        <taxon>Methanobacteriati</taxon>
        <taxon>Methanobacteriota</taxon>
        <taxon>Stenosarchaea group</taxon>
        <taxon>Halobacteria</taxon>
        <taxon>Halobacteriales</taxon>
        <taxon>Haloferacaceae</taxon>
        <taxon>Haloprofundus</taxon>
    </lineage>
</organism>
<dbReference type="CDD" id="cd00614">
    <property type="entry name" value="CGS_like"/>
    <property type="match status" value="1"/>
</dbReference>
<dbReference type="PANTHER" id="PTHR11808">
    <property type="entry name" value="TRANS-SULFURATION ENZYME FAMILY MEMBER"/>
    <property type="match status" value="1"/>
</dbReference>
<dbReference type="GO" id="GO:0030170">
    <property type="term" value="F:pyridoxal phosphate binding"/>
    <property type="evidence" value="ECO:0007669"/>
    <property type="project" value="InterPro"/>
</dbReference>
<keyword evidence="5" id="KW-1185">Reference proteome</keyword>
<dbReference type="STRING" id="1514971.AUR64_00035"/>
<dbReference type="PIRSF" id="PIRSF001434">
    <property type="entry name" value="CGS"/>
    <property type="match status" value="1"/>
</dbReference>
<evidence type="ECO:0000313" key="4">
    <source>
        <dbReference type="EMBL" id="KTG11687.1"/>
    </source>
</evidence>
<dbReference type="InterPro" id="IPR015422">
    <property type="entry name" value="PyrdxlP-dep_Trfase_small"/>
</dbReference>
<dbReference type="AlphaFoldDB" id="A0A0W1RE11"/>
<dbReference type="GO" id="GO:0019346">
    <property type="term" value="P:transsulfuration"/>
    <property type="evidence" value="ECO:0007669"/>
    <property type="project" value="InterPro"/>
</dbReference>
<protein>
    <submittedName>
        <fullName evidence="4">Cystathionine gamma-synthase</fullName>
    </submittedName>
</protein>
<dbReference type="Gene3D" id="3.40.640.10">
    <property type="entry name" value="Type I PLP-dependent aspartate aminotransferase-like (Major domain)"/>
    <property type="match status" value="1"/>
</dbReference>
<keyword evidence="3" id="KW-0663">Pyridoxal phosphate</keyword>
<dbReference type="FunFam" id="3.40.640.10:FF:000009">
    <property type="entry name" value="Cystathionine gamma-synthase homolog"/>
    <property type="match status" value="1"/>
</dbReference>
<comment type="similarity">
    <text evidence="2">Belongs to the trans-sulfuration enzymes family.</text>
</comment>
<dbReference type="InterPro" id="IPR015424">
    <property type="entry name" value="PyrdxlP-dep_Trfase"/>
</dbReference>
<reference evidence="4 5" key="1">
    <citation type="submission" date="2015-12" db="EMBL/GenBank/DDBJ databases">
        <title>Haloprofundus marisrubri gen. nov., sp. nov., an extremely halophilic archaeon isolated from the Discovery deep brine-seawater interface in the Red Sea.</title>
        <authorList>
            <person name="Zhang G."/>
            <person name="Stingl U."/>
            <person name="Rashid M."/>
        </authorList>
    </citation>
    <scope>NUCLEOTIDE SEQUENCE [LARGE SCALE GENOMIC DNA]</scope>
    <source>
        <strain evidence="4 5">SB9</strain>
    </source>
</reference>
<sequence>MNPHEKQFETLSVTYGERGQRPADGVEDVVVPLHLSSTYEVSDINPDVGLEDLDPDEGQFLYSRLSNPTRNALEHRLAALEGGEHGFAFASGTAAIVATVMAAVEPGDHVVAFDDLYGGTRTMLTRLFEERLHVDVSFVDAREVDAVADAMREETSLVWMETPTNPLLRLCDIEAIAEVARDHDALLGVDNTFLSPACQNPLELGADVVVHSTTKYLNGHSDSLGGAAITDCPNLSEEIAFLQRVGMGNMLSPFDSYLVLRGMKTLPLRMRQHNENAMEVARFFEDHDRVRAVHYPGLESHPQHELAERQMSGYGGVLSVELDTDLDGTAAFLGHLSEFALAVSLGGVESLVEHPATMTHSPLSQAERDELGISDSLIRISVGVEHVDDLISDLEAGFAALASHSMASSDAAAMSDDD</sequence>
<gene>
    <name evidence="4" type="ORF">AUR64_00035</name>
</gene>
<dbReference type="RefSeq" id="WP_058579972.1">
    <property type="nucleotide sequence ID" value="NZ_LOPU01000001.1"/>
</dbReference>
<dbReference type="OrthoDB" id="43458at2157"/>
<dbReference type="SUPFAM" id="SSF53383">
    <property type="entry name" value="PLP-dependent transferases"/>
    <property type="match status" value="1"/>
</dbReference>
<accession>A0A0W1RE11</accession>
<dbReference type="InterPro" id="IPR054542">
    <property type="entry name" value="Cys_met_metab_PP"/>
</dbReference>
<evidence type="ECO:0000256" key="2">
    <source>
        <dbReference type="ARBA" id="ARBA00009077"/>
    </source>
</evidence>
<dbReference type="InterPro" id="IPR000277">
    <property type="entry name" value="Cys/Met-Metab_PyrdxlP-dep_enz"/>
</dbReference>
<evidence type="ECO:0000256" key="3">
    <source>
        <dbReference type="ARBA" id="ARBA00022898"/>
    </source>
</evidence>
<dbReference type="PANTHER" id="PTHR11808:SF15">
    <property type="entry name" value="CYSTATHIONINE GAMMA-LYASE"/>
    <property type="match status" value="1"/>
</dbReference>
<dbReference type="InterPro" id="IPR015421">
    <property type="entry name" value="PyrdxlP-dep_Trfase_major"/>
</dbReference>
<dbReference type="EMBL" id="LOPU01000001">
    <property type="protein sequence ID" value="KTG11687.1"/>
    <property type="molecule type" value="Genomic_DNA"/>
</dbReference>
<evidence type="ECO:0000313" key="5">
    <source>
        <dbReference type="Proteomes" id="UP000054387"/>
    </source>
</evidence>
<dbReference type="GO" id="GO:0004123">
    <property type="term" value="F:cystathionine gamma-lyase activity"/>
    <property type="evidence" value="ECO:0007669"/>
    <property type="project" value="TreeGrafter"/>
</dbReference>
<comment type="cofactor">
    <cofactor evidence="1">
        <name>pyridoxal 5'-phosphate</name>
        <dbReference type="ChEBI" id="CHEBI:597326"/>
    </cofactor>
</comment>
<comment type="caution">
    <text evidence="4">The sequence shown here is derived from an EMBL/GenBank/DDBJ whole genome shotgun (WGS) entry which is preliminary data.</text>
</comment>
<dbReference type="FunFam" id="3.90.1150.10:FF:000008">
    <property type="entry name" value="Cystathionine gamma-synthase"/>
    <property type="match status" value="1"/>
</dbReference>